<evidence type="ECO:0000259" key="3">
    <source>
        <dbReference type="SMART" id="SM00458"/>
    </source>
</evidence>
<keyword evidence="2" id="KW-0472">Membrane</keyword>
<dbReference type="InterPro" id="IPR000772">
    <property type="entry name" value="Ricin_B_lectin"/>
</dbReference>
<feature type="transmembrane region" description="Helical" evidence="2">
    <location>
        <begin position="45"/>
        <end position="65"/>
    </location>
</feature>
<dbReference type="Pfam" id="PF00652">
    <property type="entry name" value="Ricin_B_lectin"/>
    <property type="match status" value="2"/>
</dbReference>
<evidence type="ECO:0000256" key="1">
    <source>
        <dbReference type="SAM" id="MobiDB-lite"/>
    </source>
</evidence>
<feature type="transmembrane region" description="Helical" evidence="2">
    <location>
        <begin position="12"/>
        <end position="33"/>
    </location>
</feature>
<protein>
    <recommendedName>
        <fullName evidence="3">Ricin B lectin domain-containing protein</fullName>
    </recommendedName>
</protein>
<dbReference type="AlphaFoldDB" id="A0A1M4DVX5"/>
<dbReference type="RefSeq" id="WP_225270151.1">
    <property type="nucleotide sequence ID" value="NZ_CP084058.1"/>
</dbReference>
<keyword evidence="2" id="KW-1133">Transmembrane helix</keyword>
<feature type="domain" description="Ricin B lectin" evidence="3">
    <location>
        <begin position="270"/>
        <end position="399"/>
    </location>
</feature>
<dbReference type="SUPFAM" id="SSF50370">
    <property type="entry name" value="Ricin B-like lectins"/>
    <property type="match status" value="2"/>
</dbReference>
<reference evidence="4" key="1">
    <citation type="submission" date="2016-04" db="EMBL/GenBank/DDBJ databases">
        <authorList>
            <person name="Evans L.H."/>
            <person name="Alamgir A."/>
            <person name="Owens N."/>
            <person name="Weber N.D."/>
            <person name="Virtaneva K."/>
            <person name="Barbian K."/>
            <person name="Babar A."/>
            <person name="Rosenke K."/>
        </authorList>
    </citation>
    <scope>NUCLEOTIDE SEQUENCE</scope>
    <source>
        <strain evidence="4">Nono1</strain>
    </source>
</reference>
<dbReference type="Gene3D" id="2.80.10.50">
    <property type="match status" value="2"/>
</dbReference>
<sequence>MRRHVRDLGLEIGLIGGLSALFTVGTGIFLNFATDGEPQFNPAHLPPALLFSCLACAVPPVRDYLAARRADRAATTAEPSTAGDLEAYKRLLKALREEAGSPRFAELERRAGELGLGAGRAEWELVTQKEKGTRWLQDPERAEPIILGFLAVHDVPAAATGPWLEAYRRLVQPPPVPNRRLKLAAFVTVLVVAATGAFMGYVAYAESRILESLYRPNMAVLSQHSPGRYLAVISSESAPPRARLGPSIISRSPEALYRWDLSPDKHDGSYHYAIRNRHTRRCLTPEARDLAEGGYITDAVCDGSVAQLWRLTGDGAIAQSGMCVEPNLGSPDAGTPLVLRTCTPGKSAQRWLVTGRMPAGLGSSVASSQNGVCLDAAAGMADLVTWECHGRANQSFTYRRDARGGYEMKIMNTCLGVSPGRERRRPVRETCSGRPGQLWRFTYRSPKNDWLYWEVRHVASDLCLQLEPDFRTLSMGACVRSNVQQWRTPEWLRPPDTPAHPAASLRHPR</sequence>
<gene>
    <name evidence="4" type="ORF">BN4615_P233</name>
</gene>
<dbReference type="EMBL" id="LT559118">
    <property type="protein sequence ID" value="SBO90719.1"/>
    <property type="molecule type" value="Genomic_DNA"/>
</dbReference>
<evidence type="ECO:0000313" key="4">
    <source>
        <dbReference type="EMBL" id="SBO90719.1"/>
    </source>
</evidence>
<dbReference type="PROSITE" id="PS50231">
    <property type="entry name" value="RICIN_B_LECTIN"/>
    <property type="match status" value="2"/>
</dbReference>
<feature type="region of interest" description="Disordered" evidence="1">
    <location>
        <begin position="489"/>
        <end position="509"/>
    </location>
</feature>
<dbReference type="InterPro" id="IPR035992">
    <property type="entry name" value="Ricin_B-like_lectins"/>
</dbReference>
<dbReference type="SMART" id="SM00458">
    <property type="entry name" value="RICIN"/>
    <property type="match status" value="1"/>
</dbReference>
<feature type="transmembrane region" description="Helical" evidence="2">
    <location>
        <begin position="183"/>
        <end position="204"/>
    </location>
</feature>
<name>A0A1M4DVX5_9ACTN</name>
<evidence type="ECO:0000256" key="2">
    <source>
        <dbReference type="SAM" id="Phobius"/>
    </source>
</evidence>
<proteinExistence type="predicted"/>
<accession>A0A1M4DVX5</accession>
<organism evidence="4">
    <name type="scientific">Nonomuraea gerenzanensis</name>
    <dbReference type="NCBI Taxonomy" id="93944"/>
    <lineage>
        <taxon>Bacteria</taxon>
        <taxon>Bacillati</taxon>
        <taxon>Actinomycetota</taxon>
        <taxon>Actinomycetes</taxon>
        <taxon>Streptosporangiales</taxon>
        <taxon>Streptosporangiaceae</taxon>
        <taxon>Nonomuraea</taxon>
    </lineage>
</organism>
<keyword evidence="2" id="KW-0812">Transmembrane</keyword>
<dbReference type="CDD" id="cd00161">
    <property type="entry name" value="beta-trefoil_Ricin-like"/>
    <property type="match status" value="2"/>
</dbReference>